<sequence length="182" mass="21456">MPTKDSNYIKNPTDFLKEAQLNPSITHNQYIESDISIDMRVPVIPQHLIPFKVNPASFINAHNFPDLDALVEEVKRVDSNPELIKKMLKEPALLDINYNEARDSMLHFIESILSQEPKKAYRRGKGMFIQGYVNELTRLPKMRNIGNLLRYYKLALFIEKILSQRMYLRNKLKHLREKFKKK</sequence>
<evidence type="ECO:0000313" key="4">
    <source>
        <dbReference type="Proteomes" id="UP000477070"/>
    </source>
</evidence>
<dbReference type="Proteomes" id="UP000029714">
    <property type="component" value="Unassembled WGS sequence"/>
</dbReference>
<evidence type="ECO:0000313" key="2">
    <source>
        <dbReference type="EMBL" id="TLD92542.1"/>
    </source>
</evidence>
<reference evidence="2 3" key="1">
    <citation type="journal article" date="2014" name="Genome Announc.">
        <title>Draft genome sequences of eight enterohepatic helicobacter species isolated from both laboratory and wild rodents.</title>
        <authorList>
            <person name="Sheh A."/>
            <person name="Shen Z."/>
            <person name="Fox J.G."/>
        </authorList>
    </citation>
    <scope>NUCLEOTIDE SEQUENCE [LARGE SCALE GENOMIC DNA]</scope>
    <source>
        <strain evidence="2 3">MIT 97-6194</strain>
    </source>
</reference>
<dbReference type="RefSeq" id="WP_034571605.1">
    <property type="nucleotide sequence ID" value="NZ_JRMP02000019.1"/>
</dbReference>
<keyword evidence="3" id="KW-1185">Reference proteome</keyword>
<dbReference type="Gene3D" id="3.40.50.11660">
    <property type="entry name" value="Glycosyl transferase family 10, C-terminal domain"/>
    <property type="match status" value="1"/>
</dbReference>
<dbReference type="EMBL" id="JRMP02000019">
    <property type="protein sequence ID" value="TLD92542.1"/>
    <property type="molecule type" value="Genomic_DNA"/>
</dbReference>
<reference evidence="2 3" key="2">
    <citation type="journal article" date="2016" name="Infect. Immun.">
        <title>Helicobacter saguini, a Novel Helicobacter Isolated from Cotton-Top Tamarins with Ulcerative Colitis, Has Proinflammatory Properties and Induces Typhlocolitis and Dysplasia in Gnotobiotic IL-10-/- Mice.</title>
        <authorList>
            <person name="Shen Z."/>
            <person name="Mannion A."/>
            <person name="Whary M.T."/>
            <person name="Muthupalani S."/>
            <person name="Sheh A."/>
            <person name="Feng Y."/>
            <person name="Gong G."/>
            <person name="Vandamme P."/>
            <person name="Holcombe H.R."/>
            <person name="Paster B.J."/>
            <person name="Fox J.G."/>
        </authorList>
    </citation>
    <scope>NUCLEOTIDE SEQUENCE [LARGE SCALE GENOMIC DNA]</scope>
    <source>
        <strain evidence="2 3">MIT 97-6194</strain>
    </source>
</reference>
<gene>
    <name evidence="1" type="ORF">DCO61_05790</name>
    <name evidence="2" type="ORF">LS64_010155</name>
</gene>
<organism evidence="2 3">
    <name type="scientific">Helicobacter saguini</name>
    <dbReference type="NCBI Taxonomy" id="1548018"/>
    <lineage>
        <taxon>Bacteria</taxon>
        <taxon>Pseudomonadati</taxon>
        <taxon>Campylobacterota</taxon>
        <taxon>Epsilonproteobacteria</taxon>
        <taxon>Campylobacterales</taxon>
        <taxon>Helicobacteraceae</taxon>
        <taxon>Helicobacter</taxon>
    </lineage>
</organism>
<dbReference type="Proteomes" id="UP000477070">
    <property type="component" value="Unassembled WGS sequence"/>
</dbReference>
<dbReference type="EMBL" id="QBIU01000001">
    <property type="protein sequence ID" value="MWV69532.1"/>
    <property type="molecule type" value="Genomic_DNA"/>
</dbReference>
<dbReference type="InterPro" id="IPR038577">
    <property type="entry name" value="GT10-like_C_sf"/>
</dbReference>
<accession>A0A347VTC7</accession>
<comment type="caution">
    <text evidence="2">The sequence shown here is derived from an EMBL/GenBank/DDBJ whole genome shotgun (WGS) entry which is preliminary data.</text>
</comment>
<evidence type="ECO:0000313" key="1">
    <source>
        <dbReference type="EMBL" id="MWV69532.1"/>
    </source>
</evidence>
<proteinExistence type="predicted"/>
<dbReference type="AlphaFoldDB" id="A0A347VTC7"/>
<name>A0A347VTC7_9HELI</name>
<dbReference type="OrthoDB" id="5329757at2"/>
<evidence type="ECO:0000313" key="3">
    <source>
        <dbReference type="Proteomes" id="UP000029714"/>
    </source>
</evidence>
<reference evidence="2" key="3">
    <citation type="submission" date="2018-04" db="EMBL/GenBank/DDBJ databases">
        <authorList>
            <person name="Sheh A."/>
            <person name="Shen Z."/>
            <person name="Mannion A.J."/>
            <person name="Fox J.G."/>
        </authorList>
    </citation>
    <scope>NUCLEOTIDE SEQUENCE</scope>
    <source>
        <strain evidence="2">MIT 97-6194</strain>
    </source>
</reference>
<reference evidence="1 4" key="4">
    <citation type="submission" date="2019-12" db="EMBL/GenBank/DDBJ databases">
        <title>Multi-Generational Helicobacter saguini Isolates.</title>
        <authorList>
            <person name="Mannion A."/>
            <person name="Shen Z."/>
            <person name="Fox J.G."/>
        </authorList>
    </citation>
    <scope>NUCLEOTIDE SEQUENCE [LARGE SCALE GENOMIC DNA]</scope>
    <source>
        <strain evidence="1">16-048</strain>
        <strain evidence="4">16-048 (F4)</strain>
    </source>
</reference>
<protein>
    <submittedName>
        <fullName evidence="2">Uncharacterized protein</fullName>
    </submittedName>
</protein>